<dbReference type="EMBL" id="ANHZ02000007">
    <property type="protein sequence ID" value="EME36900.1"/>
    <property type="molecule type" value="Genomic_DNA"/>
</dbReference>
<feature type="coiled-coil region" evidence="2">
    <location>
        <begin position="92"/>
        <end position="122"/>
    </location>
</feature>
<dbReference type="Gene3D" id="1.10.490.50">
    <property type="entry name" value="Antibiotic binding domain of TipA-like multidrug resistance regulators"/>
    <property type="match status" value="1"/>
</dbReference>
<evidence type="ECO:0000256" key="1">
    <source>
        <dbReference type="ARBA" id="ARBA00023125"/>
    </source>
</evidence>
<gene>
    <name evidence="4" type="ORF">C884_02260</name>
</gene>
<dbReference type="AlphaFoldDB" id="M2YEF5"/>
<dbReference type="PRINTS" id="PR00040">
    <property type="entry name" value="HTHMERR"/>
</dbReference>
<dbReference type="Gene3D" id="1.10.1660.10">
    <property type="match status" value="1"/>
</dbReference>
<keyword evidence="5" id="KW-1185">Reference proteome</keyword>
<dbReference type="PANTHER" id="PTHR30204:SF93">
    <property type="entry name" value="HTH MERR-TYPE DOMAIN-CONTAINING PROTEIN"/>
    <property type="match status" value="1"/>
</dbReference>
<organism evidence="4 5">
    <name type="scientific">Kocuria palustris PEL</name>
    <dbReference type="NCBI Taxonomy" id="1236550"/>
    <lineage>
        <taxon>Bacteria</taxon>
        <taxon>Bacillati</taxon>
        <taxon>Actinomycetota</taxon>
        <taxon>Actinomycetes</taxon>
        <taxon>Micrococcales</taxon>
        <taxon>Micrococcaceae</taxon>
        <taxon>Kocuria</taxon>
    </lineage>
</organism>
<feature type="domain" description="HTH merR-type" evidence="3">
    <location>
        <begin position="17"/>
        <end position="86"/>
    </location>
</feature>
<keyword evidence="1" id="KW-0238">DNA-binding</keyword>
<proteinExistence type="predicted"/>
<dbReference type="CDD" id="cd01106">
    <property type="entry name" value="HTH_TipAL-Mta"/>
    <property type="match status" value="1"/>
</dbReference>
<dbReference type="PROSITE" id="PS00552">
    <property type="entry name" value="HTH_MERR_1"/>
    <property type="match status" value="1"/>
</dbReference>
<dbReference type="GO" id="GO:0003700">
    <property type="term" value="F:DNA-binding transcription factor activity"/>
    <property type="evidence" value="ECO:0007669"/>
    <property type="project" value="InterPro"/>
</dbReference>
<dbReference type="InterPro" id="IPR036244">
    <property type="entry name" value="TipA-like_antibiotic-bd"/>
</dbReference>
<dbReference type="InterPro" id="IPR009061">
    <property type="entry name" value="DNA-bd_dom_put_sf"/>
</dbReference>
<dbReference type="SUPFAM" id="SSF89082">
    <property type="entry name" value="Antibiotic binding domain of TipA-like multidrug resistance regulators"/>
    <property type="match status" value="1"/>
</dbReference>
<keyword evidence="2" id="KW-0175">Coiled coil</keyword>
<dbReference type="InterPro" id="IPR047057">
    <property type="entry name" value="MerR_fam"/>
</dbReference>
<dbReference type="InterPro" id="IPR000551">
    <property type="entry name" value="MerR-type_HTH_dom"/>
</dbReference>
<evidence type="ECO:0000313" key="4">
    <source>
        <dbReference type="EMBL" id="EME36900.1"/>
    </source>
</evidence>
<dbReference type="InterPro" id="IPR012925">
    <property type="entry name" value="TipAS_dom"/>
</dbReference>
<sequence length="275" mass="30292">MSTSICSEDGMSTTEQDLTIGPAAAALGVSVRTLRHWDDLGILRPAGRAASGYRLYSADDVVRGRRILAYRELGFSLDEVTALLHEPAQQTVRRLRERRSAAEAEARRLQAAQDDLDRLADALEQGILLSEADQAEAFGPDWDPQWTREARDRWGGTDAWTEQAERGARRGPEQWARLAQGLAAVEEDLASAFAAGVAPGSPEADELADRHREALSAFYSVSPQRHVLLGRMYPSDPSFRVRCDRLAEGLVDWLALVIDARARSLGIDPETAAWE</sequence>
<dbReference type="SUPFAM" id="SSF46955">
    <property type="entry name" value="Putative DNA-binding domain"/>
    <property type="match status" value="1"/>
</dbReference>
<dbReference type="PROSITE" id="PS50937">
    <property type="entry name" value="HTH_MERR_2"/>
    <property type="match status" value="1"/>
</dbReference>
<accession>M2YEF5</accession>
<evidence type="ECO:0000259" key="3">
    <source>
        <dbReference type="PROSITE" id="PS50937"/>
    </source>
</evidence>
<dbReference type="PANTHER" id="PTHR30204">
    <property type="entry name" value="REDOX-CYCLING DRUG-SENSING TRANSCRIPTIONAL ACTIVATOR SOXR"/>
    <property type="match status" value="1"/>
</dbReference>
<evidence type="ECO:0000256" key="2">
    <source>
        <dbReference type="SAM" id="Coils"/>
    </source>
</evidence>
<evidence type="ECO:0000313" key="5">
    <source>
        <dbReference type="Proteomes" id="UP000009877"/>
    </source>
</evidence>
<reference evidence="4 5" key="1">
    <citation type="journal article" date="2014" name="Genome Announc.">
        <title>Draft Genome Sequence of Kocuria palustris PEL.</title>
        <authorList>
            <person name="Sharma G."/>
            <person name="Khatri I."/>
            <person name="Subramanian S."/>
        </authorList>
    </citation>
    <scope>NUCLEOTIDE SEQUENCE [LARGE SCALE GENOMIC DNA]</scope>
    <source>
        <strain evidence="4 5">PEL</strain>
    </source>
</reference>
<comment type="caution">
    <text evidence="4">The sequence shown here is derived from an EMBL/GenBank/DDBJ whole genome shotgun (WGS) entry which is preliminary data.</text>
</comment>
<dbReference type="Proteomes" id="UP000009877">
    <property type="component" value="Unassembled WGS sequence"/>
</dbReference>
<name>M2YEF5_9MICC</name>
<protein>
    <submittedName>
        <fullName evidence="4">Transcriptional regulator</fullName>
    </submittedName>
</protein>
<dbReference type="Pfam" id="PF13411">
    <property type="entry name" value="MerR_1"/>
    <property type="match status" value="1"/>
</dbReference>
<dbReference type="SMART" id="SM00422">
    <property type="entry name" value="HTH_MERR"/>
    <property type="match status" value="1"/>
</dbReference>
<dbReference type="Pfam" id="PF07739">
    <property type="entry name" value="TipAS"/>
    <property type="match status" value="1"/>
</dbReference>
<dbReference type="GO" id="GO:0003677">
    <property type="term" value="F:DNA binding"/>
    <property type="evidence" value="ECO:0007669"/>
    <property type="project" value="UniProtKB-KW"/>
</dbReference>